<dbReference type="Proteomes" id="UP000189475">
    <property type="component" value="Unassembled WGS sequence"/>
</dbReference>
<accession>A0A1R4B0R3</accession>
<name>A0A1R4B0R3_9VIBR</name>
<dbReference type="AlphaFoldDB" id="A0A1R4B0R3"/>
<dbReference type="RefSeq" id="WP_077311862.1">
    <property type="nucleotide sequence ID" value="NZ_AP024887.1"/>
</dbReference>
<keyword evidence="2" id="KW-1185">Reference proteome</keyword>
<dbReference type="OrthoDB" id="5124853at2"/>
<evidence type="ECO:0000313" key="1">
    <source>
        <dbReference type="EMBL" id="SJL82516.1"/>
    </source>
</evidence>
<dbReference type="EMBL" id="FUFT01000001">
    <property type="protein sequence ID" value="SJL82516.1"/>
    <property type="molecule type" value="Genomic_DNA"/>
</dbReference>
<evidence type="ECO:0000313" key="2">
    <source>
        <dbReference type="Proteomes" id="UP000189475"/>
    </source>
</evidence>
<organism evidence="1 2">
    <name type="scientific">Vibrio palustris</name>
    <dbReference type="NCBI Taxonomy" id="1918946"/>
    <lineage>
        <taxon>Bacteria</taxon>
        <taxon>Pseudomonadati</taxon>
        <taxon>Pseudomonadota</taxon>
        <taxon>Gammaproteobacteria</taxon>
        <taxon>Vibrionales</taxon>
        <taxon>Vibrionaceae</taxon>
        <taxon>Vibrio</taxon>
    </lineage>
</organism>
<protein>
    <submittedName>
        <fullName evidence="1">Uncharacterized protein</fullName>
    </submittedName>
</protein>
<sequence>MKNNKDSSIRVRIDRGVEAKLKQLCEWDNTTPSAVLRKLVDVYVARHSLSDLILDVSFEITKLPESNPHSWYVFKIEAELKGELEGESLESIELPFLLPEFFEGEREPFRVDSAYYHRMSFPNCTGKRDRFLGAKLVNRKWKGAIYVYRDELLKTPDVYETQVKDALKDNIILGVSQYVKLKMSAALESDIVDEVFNLTHGNERDEQT</sequence>
<proteinExistence type="predicted"/>
<reference evidence="1 2" key="1">
    <citation type="submission" date="2017-02" db="EMBL/GenBank/DDBJ databases">
        <authorList>
            <person name="Peterson S.W."/>
        </authorList>
    </citation>
    <scope>NUCLEOTIDE SEQUENCE [LARGE SCALE GENOMIC DNA]</scope>
    <source>
        <strain evidence="1 2">CECT 9027</strain>
    </source>
</reference>
<gene>
    <name evidence="1" type="ORF">VPAL9027_00445</name>
</gene>